<evidence type="ECO:0000313" key="2">
    <source>
        <dbReference type="Proteomes" id="UP001307608"/>
    </source>
</evidence>
<gene>
    <name evidence="1" type="ORF">MACH16_21180</name>
</gene>
<dbReference type="Proteomes" id="UP001307608">
    <property type="component" value="Chromosome"/>
</dbReference>
<keyword evidence="2" id="KW-1185">Reference proteome</keyword>
<name>A0ABM8FG63_9GAMM</name>
<reference evidence="1 2" key="1">
    <citation type="submission" date="2023-01" db="EMBL/GenBank/DDBJ databases">
        <title>Complete genome sequence of Marinomonas pontica strain 200518_36.</title>
        <authorList>
            <person name="Ueki S."/>
            <person name="Gajardo G."/>
            <person name="Maruyama F."/>
        </authorList>
    </citation>
    <scope>NUCLEOTIDE SEQUENCE [LARGE SCALE GENOMIC DNA]</scope>
    <source>
        <strain evidence="1 2">200518_36</strain>
    </source>
</reference>
<evidence type="ECO:0008006" key="3">
    <source>
        <dbReference type="Google" id="ProtNLM"/>
    </source>
</evidence>
<organism evidence="1 2">
    <name type="scientific">Marinomonas pontica</name>
    <dbReference type="NCBI Taxonomy" id="264739"/>
    <lineage>
        <taxon>Bacteria</taxon>
        <taxon>Pseudomonadati</taxon>
        <taxon>Pseudomonadota</taxon>
        <taxon>Gammaproteobacteria</taxon>
        <taxon>Oceanospirillales</taxon>
        <taxon>Oceanospirillaceae</taxon>
        <taxon>Marinomonas</taxon>
    </lineage>
</organism>
<protein>
    <recommendedName>
        <fullName evidence="3">DUF2509 family protein</fullName>
    </recommendedName>
</protein>
<evidence type="ECO:0000313" key="1">
    <source>
        <dbReference type="EMBL" id="BDX03370.1"/>
    </source>
</evidence>
<proteinExistence type="predicted"/>
<dbReference type="EMBL" id="AP027271">
    <property type="protein sequence ID" value="BDX03370.1"/>
    <property type="molecule type" value="Genomic_DNA"/>
</dbReference>
<sequence length="136" mass="15796">MPIIALLIALSSLSMQFQEKQLASYLWQGHVAEVTEEQSLWADFQKALVLSPSFALSVLSECIGFCDLQVIVSEQTWQSGDASLRYRWERYESLPDEDENSATFYRLCATQNQQQYRCWWWQENRLLSNGWVSASD</sequence>
<accession>A0ABM8FG63</accession>